<dbReference type="InterPro" id="IPR050564">
    <property type="entry name" value="F420-G6PD/mer"/>
</dbReference>
<reference evidence="2" key="1">
    <citation type="submission" date="2020-07" db="EMBL/GenBank/DDBJ databases">
        <authorList>
            <person name="Camacho E."/>
        </authorList>
    </citation>
    <scope>NUCLEOTIDE SEQUENCE</scope>
    <source>
        <strain evidence="2">MPO218</strain>
    </source>
</reference>
<reference evidence="2" key="2">
    <citation type="submission" date="2021-04" db="EMBL/GenBank/DDBJ databases">
        <title>Isolation and genomic analysis of the ibuprofen-degrading bacterium Sphingomonas strain MPO218.</title>
        <authorList>
            <person name="Aulestia M."/>
            <person name="Flores A."/>
            <person name="Mangas E.L."/>
            <person name="Perez-Pulido A.J."/>
            <person name="Santero E."/>
            <person name="Camacho E.M."/>
        </authorList>
    </citation>
    <scope>NUCLEOTIDE SEQUENCE</scope>
    <source>
        <strain evidence="2">MPO218</strain>
    </source>
</reference>
<dbReference type="PANTHER" id="PTHR43244">
    <property type="match status" value="1"/>
</dbReference>
<dbReference type="Pfam" id="PF00296">
    <property type="entry name" value="Bac_luciferase"/>
    <property type="match status" value="1"/>
</dbReference>
<gene>
    <name evidence="2" type="ORF">HRJ34_25190</name>
</gene>
<proteinExistence type="predicted"/>
<protein>
    <submittedName>
        <fullName evidence="2">TIGR03617 family F420-dependent LLM class oxidoreductase</fullName>
        <ecNumber evidence="2">1.-.-.-</ecNumber>
    </submittedName>
</protein>
<feature type="domain" description="Luciferase-like" evidence="1">
    <location>
        <begin position="11"/>
        <end position="301"/>
    </location>
</feature>
<organism evidence="2 3">
    <name type="scientific">Rhizorhabdus wittichii</name>
    <dbReference type="NCBI Taxonomy" id="160791"/>
    <lineage>
        <taxon>Bacteria</taxon>
        <taxon>Pseudomonadati</taxon>
        <taxon>Pseudomonadota</taxon>
        <taxon>Alphaproteobacteria</taxon>
        <taxon>Sphingomonadales</taxon>
        <taxon>Sphingomonadaceae</taxon>
        <taxon>Rhizorhabdus</taxon>
    </lineage>
</organism>
<dbReference type="Proteomes" id="UP000664914">
    <property type="component" value="Chromosome"/>
</dbReference>
<dbReference type="EC" id="1.-.-.-" evidence="2"/>
<dbReference type="GO" id="GO:0016705">
    <property type="term" value="F:oxidoreductase activity, acting on paired donors, with incorporation or reduction of molecular oxygen"/>
    <property type="evidence" value="ECO:0007669"/>
    <property type="project" value="InterPro"/>
</dbReference>
<name>A0A975HF57_9SPHN</name>
<evidence type="ECO:0000313" key="2">
    <source>
        <dbReference type="EMBL" id="QTH21569.1"/>
    </source>
</evidence>
<dbReference type="AlphaFoldDB" id="A0A975HF57"/>
<dbReference type="SUPFAM" id="SSF51679">
    <property type="entry name" value="Bacterial luciferase-like"/>
    <property type="match status" value="1"/>
</dbReference>
<evidence type="ECO:0000259" key="1">
    <source>
        <dbReference type="Pfam" id="PF00296"/>
    </source>
</evidence>
<dbReference type="InterPro" id="IPR036661">
    <property type="entry name" value="Luciferase-like_sf"/>
</dbReference>
<dbReference type="NCBIfam" id="TIGR03617">
    <property type="entry name" value="F420_MSMEG_2256"/>
    <property type="match status" value="1"/>
</dbReference>
<dbReference type="InterPro" id="IPR019919">
    <property type="entry name" value="Lucif-like_OxRdtase_MSMEG_2256"/>
</dbReference>
<dbReference type="Gene3D" id="3.20.20.30">
    <property type="entry name" value="Luciferase-like domain"/>
    <property type="match status" value="1"/>
</dbReference>
<dbReference type="InterPro" id="IPR011251">
    <property type="entry name" value="Luciferase-like_dom"/>
</dbReference>
<keyword evidence="2" id="KW-0560">Oxidoreductase</keyword>
<accession>A0A975HF57</accession>
<sequence>MTIRIFTRLNAPLKRVADEAREIESLGFDGVLADEIAHDPFYPLLIVAEHTKKLQVMTGIAVGFARSPMTLAVLAHDLNALSGGRFSLGLGSQIAPHITRRFSMPWSSPASRMREMVQAIRAIFANWYSDAPLCFEGEFYTHTLMPPLFRPEDIEHGAARIGVAAVGPLMTETAASVADFLLVHSFTTEDYIRQHSLPHVHAGLAKTGREASALRLFYPPFIITGATEEKFAECRAAAKERIAFYASTPAYRPILERHGWGELQTELQALTRANRWAEMPSLISDEMLATFGAVGEAKDIAPVLWRRYGDVIQDFSLICPFISLETLAGIGADLRLLSEQDAASRQPTP</sequence>
<dbReference type="EMBL" id="CP059319">
    <property type="protein sequence ID" value="QTH21569.1"/>
    <property type="molecule type" value="Genomic_DNA"/>
</dbReference>
<dbReference type="RefSeq" id="WP_208632786.1">
    <property type="nucleotide sequence ID" value="NZ_CP059319.1"/>
</dbReference>
<dbReference type="CDD" id="cd01097">
    <property type="entry name" value="Tetrahydromethanopterin_reductase"/>
    <property type="match status" value="1"/>
</dbReference>
<evidence type="ECO:0000313" key="3">
    <source>
        <dbReference type="Proteomes" id="UP000664914"/>
    </source>
</evidence>
<dbReference type="PANTHER" id="PTHR43244:SF2">
    <property type="entry name" value="CONSERVED HYPOTHETICAL ALANINE AND PROLINE-RICH PROTEIN"/>
    <property type="match status" value="1"/>
</dbReference>